<proteinExistence type="predicted"/>
<reference evidence="1 2" key="1">
    <citation type="submission" date="2024-02" db="EMBL/GenBank/DDBJ databases">
        <authorList>
            <person name="Daric V."/>
            <person name="Darras S."/>
        </authorList>
    </citation>
    <scope>NUCLEOTIDE SEQUENCE [LARGE SCALE GENOMIC DNA]</scope>
</reference>
<comment type="caution">
    <text evidence="1">The sequence shown here is derived from an EMBL/GenBank/DDBJ whole genome shotgun (WGS) entry which is preliminary data.</text>
</comment>
<protein>
    <submittedName>
        <fullName evidence="1">Uncharacterized protein</fullName>
    </submittedName>
</protein>
<evidence type="ECO:0000313" key="2">
    <source>
        <dbReference type="Proteomes" id="UP001642483"/>
    </source>
</evidence>
<keyword evidence="2" id="KW-1185">Reference proteome</keyword>
<dbReference type="EMBL" id="CAWYQH010000103">
    <property type="protein sequence ID" value="CAK8686717.1"/>
    <property type="molecule type" value="Genomic_DNA"/>
</dbReference>
<gene>
    <name evidence="1" type="ORF">CVLEPA_LOCUS18641</name>
</gene>
<name>A0ABP0G4G2_CLALP</name>
<evidence type="ECO:0000313" key="1">
    <source>
        <dbReference type="EMBL" id="CAK8686717.1"/>
    </source>
</evidence>
<organism evidence="1 2">
    <name type="scientific">Clavelina lepadiformis</name>
    <name type="common">Light-bulb sea squirt</name>
    <name type="synonym">Ascidia lepadiformis</name>
    <dbReference type="NCBI Taxonomy" id="159417"/>
    <lineage>
        <taxon>Eukaryota</taxon>
        <taxon>Metazoa</taxon>
        <taxon>Chordata</taxon>
        <taxon>Tunicata</taxon>
        <taxon>Ascidiacea</taxon>
        <taxon>Aplousobranchia</taxon>
        <taxon>Clavelinidae</taxon>
        <taxon>Clavelina</taxon>
    </lineage>
</organism>
<dbReference type="Proteomes" id="UP001642483">
    <property type="component" value="Unassembled WGS sequence"/>
</dbReference>
<sequence length="66" mass="7426">MLPRDTILQANNIVTNIVVTAYQGHVNRNCLGGYLSSVDVDLWRLTCYYASIDHDYLPEGVIINIT</sequence>
<accession>A0ABP0G4G2</accession>